<dbReference type="RefSeq" id="WP_008856672.1">
    <property type="nucleotide sequence ID" value="NZ_AZEB01000003.1"/>
</dbReference>
<evidence type="ECO:0000256" key="1">
    <source>
        <dbReference type="SAM" id="MobiDB-lite"/>
    </source>
</evidence>
<keyword evidence="4" id="KW-1185">Reference proteome</keyword>
<dbReference type="PATRIC" id="fig|1423766.4.peg.1733"/>
<dbReference type="AlphaFoldDB" id="A0A0R1NZE5"/>
<feature type="compositionally biased region" description="Low complexity" evidence="1">
    <location>
        <begin position="42"/>
        <end position="61"/>
    </location>
</feature>
<evidence type="ECO:0000313" key="4">
    <source>
        <dbReference type="Proteomes" id="UP000051439"/>
    </source>
</evidence>
<feature type="compositionally biased region" description="Low complexity" evidence="1">
    <location>
        <begin position="108"/>
        <end position="126"/>
    </location>
</feature>
<accession>A0A0R1NZE5</accession>
<dbReference type="Proteomes" id="UP000051439">
    <property type="component" value="Unassembled WGS sequence"/>
</dbReference>
<feature type="compositionally biased region" description="Basic and acidic residues" evidence="1">
    <location>
        <begin position="62"/>
        <end position="79"/>
    </location>
</feature>
<feature type="domain" description="Transcobalamin-like C-terminal" evidence="2">
    <location>
        <begin position="184"/>
        <end position="253"/>
    </location>
</feature>
<sequence length="257" mass="27927">MKRNNMKKVIGFILAFVLTIGLAFGIQQVVSSKSHSDSPRTSKQAASSSSKSSSQKQPAKKASSDKAKKTPSNKKDAKKPNGKKAAGGQSSKSNSTKPGKQTTKTRKQAATTSPKKTATKRTATTPKSDKLGKVNHKNETKVVTGNSKAASKPGNTANTIKIYLRVDGYKKTFYAKSMRVKKNANAFSVLKQTKLKISYIPGHSVYINGINGLRENDVKTGSGWMFSVNHKFIDHAANLTPLKSGDRVHWYFTTKGY</sequence>
<name>A0A0R1NZE5_9LACO</name>
<organism evidence="3 4">
    <name type="scientific">Lentilactobacillus kisonensis DSM 19906 = JCM 15041</name>
    <dbReference type="NCBI Taxonomy" id="1423766"/>
    <lineage>
        <taxon>Bacteria</taxon>
        <taxon>Bacillati</taxon>
        <taxon>Bacillota</taxon>
        <taxon>Bacilli</taxon>
        <taxon>Lactobacillales</taxon>
        <taxon>Lactobacillaceae</taxon>
        <taxon>Lentilactobacillus</taxon>
    </lineage>
</organism>
<feature type="compositionally biased region" description="Polar residues" evidence="1">
    <location>
        <begin position="89"/>
        <end position="99"/>
    </location>
</feature>
<dbReference type="Gene3D" id="2.170.130.30">
    <property type="match status" value="1"/>
</dbReference>
<proteinExistence type="predicted"/>
<feature type="compositionally biased region" description="Polar residues" evidence="1">
    <location>
        <begin position="141"/>
        <end position="152"/>
    </location>
</feature>
<dbReference type="InterPro" id="IPR027954">
    <property type="entry name" value="Transcobalamin-like_C"/>
</dbReference>
<evidence type="ECO:0000259" key="2">
    <source>
        <dbReference type="Pfam" id="PF14478"/>
    </source>
</evidence>
<evidence type="ECO:0000313" key="3">
    <source>
        <dbReference type="EMBL" id="KRL22922.1"/>
    </source>
</evidence>
<comment type="caution">
    <text evidence="3">The sequence shown here is derived from an EMBL/GenBank/DDBJ whole genome shotgun (WGS) entry which is preliminary data.</text>
</comment>
<protein>
    <recommendedName>
        <fullName evidence="2">Transcobalamin-like C-terminal domain-containing protein</fullName>
    </recommendedName>
</protein>
<dbReference type="EMBL" id="AZEB01000003">
    <property type="protein sequence ID" value="KRL22922.1"/>
    <property type="molecule type" value="Genomic_DNA"/>
</dbReference>
<gene>
    <name evidence="3" type="ORF">FC98_GL001676</name>
</gene>
<feature type="region of interest" description="Disordered" evidence="1">
    <location>
        <begin position="31"/>
        <end position="152"/>
    </location>
</feature>
<feature type="compositionally biased region" description="Basic and acidic residues" evidence="1">
    <location>
        <begin position="127"/>
        <end position="140"/>
    </location>
</feature>
<reference evidence="3 4" key="1">
    <citation type="journal article" date="2015" name="Genome Announc.">
        <title>Expanding the biotechnology potential of lactobacilli through comparative genomics of 213 strains and associated genera.</title>
        <authorList>
            <person name="Sun Z."/>
            <person name="Harris H.M."/>
            <person name="McCann A."/>
            <person name="Guo C."/>
            <person name="Argimon S."/>
            <person name="Zhang W."/>
            <person name="Yang X."/>
            <person name="Jeffery I.B."/>
            <person name="Cooney J.C."/>
            <person name="Kagawa T.F."/>
            <person name="Liu W."/>
            <person name="Song Y."/>
            <person name="Salvetti E."/>
            <person name="Wrobel A."/>
            <person name="Rasinkangas P."/>
            <person name="Parkhill J."/>
            <person name="Rea M.C."/>
            <person name="O'Sullivan O."/>
            <person name="Ritari J."/>
            <person name="Douillard F.P."/>
            <person name="Paul Ross R."/>
            <person name="Yang R."/>
            <person name="Briner A.E."/>
            <person name="Felis G.E."/>
            <person name="de Vos W.M."/>
            <person name="Barrangou R."/>
            <person name="Klaenhammer T.R."/>
            <person name="Caufield P.W."/>
            <person name="Cui Y."/>
            <person name="Zhang H."/>
            <person name="O'Toole P.W."/>
        </authorList>
    </citation>
    <scope>NUCLEOTIDE SEQUENCE [LARGE SCALE GENOMIC DNA]</scope>
    <source>
        <strain evidence="3 4">DSM 19906</strain>
    </source>
</reference>
<dbReference type="Pfam" id="PF14478">
    <property type="entry name" value="DUF4430"/>
    <property type="match status" value="1"/>
</dbReference>